<feature type="region of interest" description="Disordered" evidence="1">
    <location>
        <begin position="222"/>
        <end position="329"/>
    </location>
</feature>
<sequence length="542" mass="57699">MFVAVDLTPLDASPKPSSIVLHPLLAPYDLDEFSLPLSFSVDGQALLHVQDGIPITYSPHKDCDVLHNNARIFQQPRRLHTGDTLIIRSSDAPTSVFVKYTVQIAYFSFSSDPRVEMRLEMRRVELGATVALQSDTTAGFPLSLPLQGKLPAPAPTGTNWTGVRSLISDVRAESSSAARSDPQQLDRRSCSSSSPIRSASETAPRVKSTSYAQIIAAAVSRSSSGEFPATTTTSVSTSPLRSSTLPSHNTSTFPSTSLLGSSTSPTAAVSRIVPLSKATQSPTATPSSMTDDSLSFNTVPLVPVSQPTFDAPRPSRSPEAPLPSPSLQNNGLSSALERVRQAWVVARHALWGTGTSSAPAIPASALPSASTRTNRTRIDMIERVQENLLALRSVLRSTPPFVQDGSILSRGRRFAASCAGSAPLSPAAPLVPDYGLETSHTLMRPRQHLATSSTAGHPSIPSPVSCFPPRFPPHPQFHLPGSDNAALSLFPHLDSATRMPPYPLLAASCIHSLSSHLAAFFYHHLPPSGHCAFASEHPRSGC</sequence>
<accession>A0A177T3D3</accession>
<feature type="region of interest" description="Disordered" evidence="1">
    <location>
        <begin position="173"/>
        <end position="204"/>
    </location>
</feature>
<evidence type="ECO:0000313" key="3">
    <source>
        <dbReference type="Proteomes" id="UP000077521"/>
    </source>
</evidence>
<feature type="compositionally biased region" description="Low complexity" evidence="1">
    <location>
        <begin position="190"/>
        <end position="200"/>
    </location>
</feature>
<dbReference type="Proteomes" id="UP000077521">
    <property type="component" value="Unassembled WGS sequence"/>
</dbReference>
<dbReference type="AlphaFoldDB" id="A0A177T3D3"/>
<keyword evidence="3" id="KW-1185">Reference proteome</keyword>
<feature type="compositionally biased region" description="Polar residues" evidence="1">
    <location>
        <begin position="277"/>
        <end position="298"/>
    </location>
</feature>
<reference evidence="2" key="2">
    <citation type="journal article" date="2019" name="IMA Fungus">
        <title>Genome sequencing and comparison of five Tilletia species to identify candidate genes for the detection of regulated species infecting wheat.</title>
        <authorList>
            <person name="Nguyen H.D.T."/>
            <person name="Sultana T."/>
            <person name="Kesanakurti P."/>
            <person name="Hambleton S."/>
        </authorList>
    </citation>
    <scope>NUCLEOTIDE SEQUENCE</scope>
    <source>
        <strain evidence="2">DAOMC 236416</strain>
    </source>
</reference>
<comment type="caution">
    <text evidence="2">The sequence shown here is derived from an EMBL/GenBank/DDBJ whole genome shotgun (WGS) entry which is preliminary data.</text>
</comment>
<gene>
    <name evidence="2" type="ORF">A4X13_0g8023</name>
</gene>
<feature type="compositionally biased region" description="Low complexity" evidence="1">
    <location>
        <begin position="230"/>
        <end position="266"/>
    </location>
</feature>
<evidence type="ECO:0000256" key="1">
    <source>
        <dbReference type="SAM" id="MobiDB-lite"/>
    </source>
</evidence>
<dbReference type="EMBL" id="LWDF02001199">
    <property type="protein sequence ID" value="KAE8239897.1"/>
    <property type="molecule type" value="Genomic_DNA"/>
</dbReference>
<evidence type="ECO:0000313" key="2">
    <source>
        <dbReference type="EMBL" id="KAE8239897.1"/>
    </source>
</evidence>
<organism evidence="2 3">
    <name type="scientific">Tilletia indica</name>
    <dbReference type="NCBI Taxonomy" id="43049"/>
    <lineage>
        <taxon>Eukaryota</taxon>
        <taxon>Fungi</taxon>
        <taxon>Dikarya</taxon>
        <taxon>Basidiomycota</taxon>
        <taxon>Ustilaginomycotina</taxon>
        <taxon>Exobasidiomycetes</taxon>
        <taxon>Tilletiales</taxon>
        <taxon>Tilletiaceae</taxon>
        <taxon>Tilletia</taxon>
    </lineage>
</organism>
<reference evidence="2" key="1">
    <citation type="submission" date="2016-04" db="EMBL/GenBank/DDBJ databases">
        <authorList>
            <person name="Nguyen H.D."/>
            <person name="Samba Siva P."/>
            <person name="Cullis J."/>
            <person name="Levesque C.A."/>
            <person name="Hambleton S."/>
        </authorList>
    </citation>
    <scope>NUCLEOTIDE SEQUENCE</scope>
    <source>
        <strain evidence="2">DAOMC 236416</strain>
    </source>
</reference>
<feature type="compositionally biased region" description="Polar residues" evidence="1">
    <location>
        <begin position="173"/>
        <end position="183"/>
    </location>
</feature>
<protein>
    <recommendedName>
        <fullName evidence="4">FHA domain-containing protein</fullName>
    </recommendedName>
</protein>
<evidence type="ECO:0008006" key="4">
    <source>
        <dbReference type="Google" id="ProtNLM"/>
    </source>
</evidence>
<proteinExistence type="predicted"/>
<name>A0A177T3D3_9BASI</name>